<dbReference type="InterPro" id="IPR032134">
    <property type="entry name" value="DUF4816"/>
</dbReference>
<feature type="region of interest" description="Disordered" evidence="1">
    <location>
        <begin position="47"/>
        <end position="74"/>
    </location>
</feature>
<comment type="caution">
    <text evidence="2">The sequence shown here is derived from an EMBL/GenBank/DDBJ whole genome shotgun (WGS) entry which is preliminary data.</text>
</comment>
<dbReference type="Pfam" id="PF16086">
    <property type="entry name" value="DUF4816"/>
    <property type="match status" value="1"/>
</dbReference>
<accession>A0AAW2ID88</accession>
<feature type="compositionally biased region" description="Low complexity" evidence="1">
    <location>
        <begin position="55"/>
        <end position="65"/>
    </location>
</feature>
<feature type="compositionally biased region" description="Pro residues" evidence="1">
    <location>
        <begin position="351"/>
        <end position="373"/>
    </location>
</feature>
<evidence type="ECO:0000256" key="1">
    <source>
        <dbReference type="SAM" id="MobiDB-lite"/>
    </source>
</evidence>
<feature type="compositionally biased region" description="Basic residues" evidence="1">
    <location>
        <begin position="191"/>
        <end position="207"/>
    </location>
</feature>
<feature type="region of interest" description="Disordered" evidence="1">
    <location>
        <begin position="293"/>
        <end position="403"/>
    </location>
</feature>
<dbReference type="EMBL" id="JARGDH010000001">
    <property type="protein sequence ID" value="KAL0279712.1"/>
    <property type="molecule type" value="Genomic_DNA"/>
</dbReference>
<name>A0AAW2ID88_9NEOP</name>
<gene>
    <name evidence="2" type="ORF">PYX00_001210</name>
</gene>
<proteinExistence type="predicted"/>
<feature type="compositionally biased region" description="Pro residues" evidence="1">
    <location>
        <begin position="297"/>
        <end position="309"/>
    </location>
</feature>
<feature type="compositionally biased region" description="Pro residues" evidence="1">
    <location>
        <begin position="388"/>
        <end position="402"/>
    </location>
</feature>
<dbReference type="AlphaFoldDB" id="A0AAW2ID88"/>
<sequence>MWKKKMLWKPRWIKEWKSSNVLKPVWRKFWGPVIIREWVPIPKPPPQWDASSVVPEQTPTTAGTAGPPPIEPPTPNLSYLPQPVPFNGYNYDPPKKPFDPYKAAGSLSSGSFGYQVPHLPVSNGFNSQAESYKGHSSYGGGADGSAYDLNPPVEAFNPQLSDYSRKPSTGSYSQNGNSYSGPPSPVPQVHTHPHPHHHHHHHHHHQVRFPTHDHGRDLTKFPPDWSSWKPLSPQTHPRSPSLAQAGSAVTVAVRSTTPEPIAAVTDHLQSLGFESTTNDFIQQAALVSEFHYSEPAPVGPSPLPDPAPKPSAAVPLRIPAQELPQTTTRTHIRQPPPAQEPPPTTTRSPVRQPPPPRPRGQTPPPRPNLPSPPRYQNAIPPQKYLKPIAPPFPPNGTKPSPPVQLQKLPDFKALPTASVEAFHFVEGLPSNQTLTKAALIGNINQTGLRHLAESNQILIITPKPPQKKVAPHIAKLAQAVVQEHIKKVQKLNASTTVQTTTERATTERTIPVTVPVTVVLPTTSNSIKKTLKAYLADEATAAKTTNVFIVTPVPQKATET</sequence>
<protein>
    <submittedName>
        <fullName evidence="2">Uncharacterized protein</fullName>
    </submittedName>
</protein>
<feature type="region of interest" description="Disordered" evidence="1">
    <location>
        <begin position="130"/>
        <end position="216"/>
    </location>
</feature>
<feature type="compositionally biased region" description="Pro residues" evidence="1">
    <location>
        <begin position="334"/>
        <end position="344"/>
    </location>
</feature>
<reference evidence="2" key="1">
    <citation type="journal article" date="2024" name="Gigascience">
        <title>Chromosome-level genome of the poultry shaft louse Menopon gallinae provides insight into the host-switching and adaptive evolution of parasitic lice.</title>
        <authorList>
            <person name="Xu Y."/>
            <person name="Ma L."/>
            <person name="Liu S."/>
            <person name="Liang Y."/>
            <person name="Liu Q."/>
            <person name="He Z."/>
            <person name="Tian L."/>
            <person name="Duan Y."/>
            <person name="Cai W."/>
            <person name="Li H."/>
            <person name="Song F."/>
        </authorList>
    </citation>
    <scope>NUCLEOTIDE SEQUENCE</scope>
    <source>
        <strain evidence="2">Cailab_2023a</strain>
    </source>
</reference>
<organism evidence="2">
    <name type="scientific">Menopon gallinae</name>
    <name type="common">poultry shaft louse</name>
    <dbReference type="NCBI Taxonomy" id="328185"/>
    <lineage>
        <taxon>Eukaryota</taxon>
        <taxon>Metazoa</taxon>
        <taxon>Ecdysozoa</taxon>
        <taxon>Arthropoda</taxon>
        <taxon>Hexapoda</taxon>
        <taxon>Insecta</taxon>
        <taxon>Pterygota</taxon>
        <taxon>Neoptera</taxon>
        <taxon>Paraneoptera</taxon>
        <taxon>Psocodea</taxon>
        <taxon>Troctomorpha</taxon>
        <taxon>Phthiraptera</taxon>
        <taxon>Amblycera</taxon>
        <taxon>Menoponidae</taxon>
        <taxon>Menopon</taxon>
    </lineage>
</organism>
<evidence type="ECO:0000313" key="2">
    <source>
        <dbReference type="EMBL" id="KAL0279712.1"/>
    </source>
</evidence>
<feature type="compositionally biased region" description="Low complexity" evidence="1">
    <location>
        <begin position="168"/>
        <end position="181"/>
    </location>
</feature>